<proteinExistence type="predicted"/>
<protein>
    <submittedName>
        <fullName evidence="3">DUF4536 domain-containing protein</fullName>
    </submittedName>
</protein>
<dbReference type="Proteomes" id="UP000050640">
    <property type="component" value="Unplaced"/>
</dbReference>
<keyword evidence="1" id="KW-0812">Transmembrane</keyword>
<evidence type="ECO:0000256" key="1">
    <source>
        <dbReference type="SAM" id="Phobius"/>
    </source>
</evidence>
<accession>A0A0R3RXJ4</accession>
<reference evidence="3" key="1">
    <citation type="submission" date="2017-02" db="UniProtKB">
        <authorList>
            <consortium name="WormBaseParasite"/>
        </authorList>
    </citation>
    <scope>IDENTIFICATION</scope>
</reference>
<keyword evidence="1" id="KW-1133">Transmembrane helix</keyword>
<sequence>MNEEKSKVVSQDCQPCRYIGAGLFLFVASYIWHNTRNTIYNSTIYRKLPLRLVAIGSIYMSFARFVYLPPFKHLAPKKSL</sequence>
<dbReference type="WBParaSite" id="EEL_0000694601-mRNA-1">
    <property type="protein sequence ID" value="EEL_0000694601-mRNA-1"/>
    <property type="gene ID" value="EEL_0000694601"/>
</dbReference>
<keyword evidence="2" id="KW-1185">Reference proteome</keyword>
<evidence type="ECO:0000313" key="2">
    <source>
        <dbReference type="Proteomes" id="UP000050640"/>
    </source>
</evidence>
<feature type="transmembrane region" description="Helical" evidence="1">
    <location>
        <begin position="52"/>
        <end position="71"/>
    </location>
</feature>
<dbReference type="AlphaFoldDB" id="A0A0R3RXJ4"/>
<evidence type="ECO:0000313" key="3">
    <source>
        <dbReference type="WBParaSite" id="EEL_0000694601-mRNA-1"/>
    </source>
</evidence>
<feature type="transmembrane region" description="Helical" evidence="1">
    <location>
        <begin position="15"/>
        <end position="32"/>
    </location>
</feature>
<keyword evidence="1" id="KW-0472">Membrane</keyword>
<organism evidence="2 3">
    <name type="scientific">Elaeophora elaphi</name>
    <dbReference type="NCBI Taxonomy" id="1147741"/>
    <lineage>
        <taxon>Eukaryota</taxon>
        <taxon>Metazoa</taxon>
        <taxon>Ecdysozoa</taxon>
        <taxon>Nematoda</taxon>
        <taxon>Chromadorea</taxon>
        <taxon>Rhabditida</taxon>
        <taxon>Spirurina</taxon>
        <taxon>Spiruromorpha</taxon>
        <taxon>Filarioidea</taxon>
        <taxon>Onchocercidae</taxon>
        <taxon>Elaeophora</taxon>
    </lineage>
</organism>
<name>A0A0R3RXJ4_9BILA</name>